<dbReference type="RefSeq" id="WP_165389812.1">
    <property type="nucleotide sequence ID" value="NZ_SGXG01000001.1"/>
</dbReference>
<dbReference type="Proteomes" id="UP000292209">
    <property type="component" value="Unassembled WGS sequence"/>
</dbReference>
<name>A0A4V2F6E4_9BACT</name>
<keyword evidence="2" id="KW-1185">Reference proteome</keyword>
<proteinExistence type="predicted"/>
<organism evidence="1 2">
    <name type="scientific">Cecembia calidifontis</name>
    <dbReference type="NCBI Taxonomy" id="1187080"/>
    <lineage>
        <taxon>Bacteria</taxon>
        <taxon>Pseudomonadati</taxon>
        <taxon>Bacteroidota</taxon>
        <taxon>Cytophagia</taxon>
        <taxon>Cytophagales</taxon>
        <taxon>Cyclobacteriaceae</taxon>
        <taxon>Cecembia</taxon>
    </lineage>
</organism>
<dbReference type="EMBL" id="SGXG01000001">
    <property type="protein sequence ID" value="RZS96029.1"/>
    <property type="molecule type" value="Genomic_DNA"/>
</dbReference>
<sequence length="379" mass="43865">MNILPYYFKIIKITSTFLLGLILLFSCTDSKKAATFIERDLADFIVDTLYLEKDTLTRSLPDEFTYLEQNGKRYLFGYSRLRLYQYEYTTGKLLKTVYFDREGPDGIGSFVSGSLITEDGIFFISDQKHIVHTGFDGKVLGRYPLPEVPEERLAVNFSAVNGNKMSYDKEKKQLILADVPFVLKEPNMGYENWVWRYDLGKRSAEPIPFKYPEIYRQHYDDPELGIYSHTFLDFKNLHVVSFPVTDSLLVIDRKSAKWVGSKSATPLIFQKGTTIQQGEYMVFSPSMETSRYKWTFLEPNSQLLFRYVDIQTKVLEEGEIVNRSSFILHNLDFETIGELFFDNRQIAPSGFATPNGYFFKLLNPDSDDSEAYIKVGLNF</sequence>
<comment type="caution">
    <text evidence="1">The sequence shown here is derived from an EMBL/GenBank/DDBJ whole genome shotgun (WGS) entry which is preliminary data.</text>
</comment>
<dbReference type="InterPro" id="IPR025316">
    <property type="entry name" value="DUF4221"/>
</dbReference>
<evidence type="ECO:0000313" key="2">
    <source>
        <dbReference type="Proteomes" id="UP000292209"/>
    </source>
</evidence>
<accession>A0A4V2F6E4</accession>
<protein>
    <submittedName>
        <fullName evidence="1">Uncharacterized protein DUF4221</fullName>
    </submittedName>
</protein>
<reference evidence="1 2" key="1">
    <citation type="submission" date="2019-02" db="EMBL/GenBank/DDBJ databases">
        <title>Genomic Encyclopedia of Archaeal and Bacterial Type Strains, Phase II (KMG-II): from individual species to whole genera.</title>
        <authorList>
            <person name="Goeker M."/>
        </authorList>
    </citation>
    <scope>NUCLEOTIDE SEQUENCE [LARGE SCALE GENOMIC DNA]</scope>
    <source>
        <strain evidence="1 2">DSM 21411</strain>
    </source>
</reference>
<gene>
    <name evidence="1" type="ORF">BC751_1583</name>
</gene>
<dbReference type="Pfam" id="PF13970">
    <property type="entry name" value="DUF4221"/>
    <property type="match status" value="1"/>
</dbReference>
<dbReference type="AlphaFoldDB" id="A0A4V2F6E4"/>
<evidence type="ECO:0000313" key="1">
    <source>
        <dbReference type="EMBL" id="RZS96029.1"/>
    </source>
</evidence>